<dbReference type="InterPro" id="IPR050143">
    <property type="entry name" value="TRIM/RBCC"/>
</dbReference>
<organism evidence="2 3">
    <name type="scientific">Ameiurus melas</name>
    <name type="common">Black bullhead</name>
    <name type="synonym">Silurus melas</name>
    <dbReference type="NCBI Taxonomy" id="219545"/>
    <lineage>
        <taxon>Eukaryota</taxon>
        <taxon>Metazoa</taxon>
        <taxon>Chordata</taxon>
        <taxon>Craniata</taxon>
        <taxon>Vertebrata</taxon>
        <taxon>Euteleostomi</taxon>
        <taxon>Actinopterygii</taxon>
        <taxon>Neopterygii</taxon>
        <taxon>Teleostei</taxon>
        <taxon>Ostariophysi</taxon>
        <taxon>Siluriformes</taxon>
        <taxon>Ictaluridae</taxon>
        <taxon>Ameiurus</taxon>
    </lineage>
</organism>
<keyword evidence="3" id="KW-1185">Reference proteome</keyword>
<proteinExistence type="predicted"/>
<protein>
    <recommendedName>
        <fullName evidence="1">B30.2/SPRY domain-containing protein</fullName>
    </recommendedName>
</protein>
<dbReference type="PANTHER" id="PTHR24103">
    <property type="entry name" value="E3 UBIQUITIN-PROTEIN LIGASE TRIM"/>
    <property type="match status" value="1"/>
</dbReference>
<dbReference type="InterPro" id="IPR043136">
    <property type="entry name" value="B30.2/SPRY_sf"/>
</dbReference>
<dbReference type="Pfam" id="PF13765">
    <property type="entry name" value="PRY"/>
    <property type="match status" value="1"/>
</dbReference>
<dbReference type="EMBL" id="JAAGNN010000025">
    <property type="protein sequence ID" value="KAF4072724.1"/>
    <property type="molecule type" value="Genomic_DNA"/>
</dbReference>
<gene>
    <name evidence="2" type="ORF">AMELA_G00266170</name>
</gene>
<evidence type="ECO:0000313" key="3">
    <source>
        <dbReference type="Proteomes" id="UP000593565"/>
    </source>
</evidence>
<dbReference type="Gene3D" id="2.60.120.920">
    <property type="match status" value="1"/>
</dbReference>
<evidence type="ECO:0000259" key="1">
    <source>
        <dbReference type="PROSITE" id="PS50188"/>
    </source>
</evidence>
<feature type="domain" description="B30.2/SPRY" evidence="1">
    <location>
        <begin position="203"/>
        <end position="396"/>
    </location>
</feature>
<comment type="caution">
    <text evidence="2">The sequence shown here is derived from an EMBL/GenBank/DDBJ whole genome shotgun (WGS) entry which is preliminary data.</text>
</comment>
<dbReference type="SMART" id="SM00449">
    <property type="entry name" value="SPRY"/>
    <property type="match status" value="1"/>
</dbReference>
<dbReference type="FunFam" id="2.60.120.920:FF:000004">
    <property type="entry name" value="Butyrophilin subfamily 1 member A1"/>
    <property type="match status" value="1"/>
</dbReference>
<accession>A0A7J5ZPX5</accession>
<dbReference type="InterPro" id="IPR003877">
    <property type="entry name" value="SPRY_dom"/>
</dbReference>
<dbReference type="SMART" id="SM00589">
    <property type="entry name" value="PRY"/>
    <property type="match status" value="1"/>
</dbReference>
<dbReference type="SUPFAM" id="SSF49899">
    <property type="entry name" value="Concanavalin A-like lectins/glucanases"/>
    <property type="match status" value="1"/>
</dbReference>
<dbReference type="Pfam" id="PF00622">
    <property type="entry name" value="SPRY"/>
    <property type="match status" value="1"/>
</dbReference>
<dbReference type="InterPro" id="IPR001870">
    <property type="entry name" value="B30.2/SPRY"/>
</dbReference>
<dbReference type="PRINTS" id="PR01407">
    <property type="entry name" value="BUTYPHLNCDUF"/>
</dbReference>
<dbReference type="PROSITE" id="PS50188">
    <property type="entry name" value="B302_SPRY"/>
    <property type="match status" value="1"/>
</dbReference>
<dbReference type="InterPro" id="IPR006574">
    <property type="entry name" value="PRY"/>
</dbReference>
<sequence length="402" mass="46797">MMKGCLQFLREPAKNLKICLKESQRRIKTEKRQTLTENQIFIMELARELSWICQSSGILAHVWRGEDVWSAAVCLQFITETASILQLQENTEAVYLTHTHLCVRKRECEDELQCVLDADENELKREIMDWTHEQRKKHPYGMTLGESVLKVLDDLELQWNKGQVSHLQSALELLIWITHTEHLDKELVPRLWLRNKQKIHNINAVSYIPHSVWKWICDAAVEVTFDPETAHPALLVSEDRKCLLCTPEPRPVTPHRRRFNGWFCVLGAERLFFGRSYWEVELGEWDWRVGVAKESAVLEGYTSLNTQSGFYTLRLERGSEMKALTTPTMPLPYRPRPPRRIGVCVDYEEGQISFYDVHSHIHIYTYCETLTEPVYPVFGTTEVLTQMQIPHPQACEGACPFC</sequence>
<evidence type="ECO:0000313" key="2">
    <source>
        <dbReference type="EMBL" id="KAF4072724.1"/>
    </source>
</evidence>
<reference evidence="2 3" key="1">
    <citation type="submission" date="2020-02" db="EMBL/GenBank/DDBJ databases">
        <title>A chromosome-scale genome assembly of the black bullhead catfish (Ameiurus melas).</title>
        <authorList>
            <person name="Wen M."/>
            <person name="Zham M."/>
            <person name="Cabau C."/>
            <person name="Klopp C."/>
            <person name="Donnadieu C."/>
            <person name="Roques C."/>
            <person name="Bouchez O."/>
            <person name="Lampietro C."/>
            <person name="Jouanno E."/>
            <person name="Herpin A."/>
            <person name="Louis A."/>
            <person name="Berthelot C."/>
            <person name="Parey E."/>
            <person name="Roest-Crollius H."/>
            <person name="Braasch I."/>
            <person name="Postlethwait J."/>
            <person name="Robinson-Rechavi M."/>
            <person name="Echchiki A."/>
            <person name="Begum T."/>
            <person name="Montfort J."/>
            <person name="Schartl M."/>
            <person name="Bobe J."/>
            <person name="Guiguen Y."/>
        </authorList>
    </citation>
    <scope>NUCLEOTIDE SEQUENCE [LARGE SCALE GENOMIC DNA]</scope>
    <source>
        <strain evidence="2">M_S1</strain>
        <tissue evidence="2">Blood</tissue>
    </source>
</reference>
<dbReference type="AlphaFoldDB" id="A0A7J5ZPX5"/>
<dbReference type="Proteomes" id="UP000593565">
    <property type="component" value="Unassembled WGS sequence"/>
</dbReference>
<dbReference type="InterPro" id="IPR003879">
    <property type="entry name" value="Butyrophylin_SPRY"/>
</dbReference>
<name>A0A7J5ZPX5_AMEME</name>
<dbReference type="InterPro" id="IPR013320">
    <property type="entry name" value="ConA-like_dom_sf"/>
</dbReference>